<dbReference type="Pfam" id="PF10609">
    <property type="entry name" value="ParA"/>
    <property type="match status" value="1"/>
</dbReference>
<dbReference type="InterPro" id="IPR050625">
    <property type="entry name" value="ParA/MinD_ATPase"/>
</dbReference>
<comment type="caution">
    <text evidence="3">The sequence shown here is derived from an EMBL/GenBank/DDBJ whole genome shotgun (WGS) entry which is preliminary data.</text>
</comment>
<organism evidence="3 4">
    <name type="scientific">Paenibacillus terricola</name>
    <dbReference type="NCBI Taxonomy" id="2763503"/>
    <lineage>
        <taxon>Bacteria</taxon>
        <taxon>Bacillati</taxon>
        <taxon>Bacillota</taxon>
        <taxon>Bacilli</taxon>
        <taxon>Bacillales</taxon>
        <taxon>Paenibacillaceae</taxon>
        <taxon>Paenibacillus</taxon>
    </lineage>
</organism>
<dbReference type="InterPro" id="IPR033875">
    <property type="entry name" value="FlhG"/>
</dbReference>
<reference evidence="3 4" key="1">
    <citation type="submission" date="2020-09" db="EMBL/GenBank/DDBJ databases">
        <title>Paenibacillus sp. strain PR3 16S rRNA gene Genome sequencing and assembly.</title>
        <authorList>
            <person name="Kim J."/>
        </authorList>
    </citation>
    <scope>NUCLEOTIDE SEQUENCE [LARGE SCALE GENOMIC DNA]</scope>
    <source>
        <strain evidence="3 4">PR3</strain>
    </source>
</reference>
<dbReference type="InterPro" id="IPR025501">
    <property type="entry name" value="MinD_FleN"/>
</dbReference>
<dbReference type="CDD" id="cd02038">
    <property type="entry name" value="FlhG-like"/>
    <property type="match status" value="1"/>
</dbReference>
<keyword evidence="4" id="KW-1185">Reference proteome</keyword>
<dbReference type="PANTHER" id="PTHR43384">
    <property type="entry name" value="SEPTUM SITE-DETERMINING PROTEIN MIND HOMOLOG, CHLOROPLASTIC-RELATED"/>
    <property type="match status" value="1"/>
</dbReference>
<evidence type="ECO:0000256" key="1">
    <source>
        <dbReference type="ARBA" id="ARBA00022741"/>
    </source>
</evidence>
<keyword evidence="1" id="KW-0547">Nucleotide-binding</keyword>
<protein>
    <submittedName>
        <fullName evidence="3">MinD/ParA family protein</fullName>
    </submittedName>
</protein>
<dbReference type="PANTHER" id="PTHR43384:SF4">
    <property type="entry name" value="CELLULOSE BIOSYNTHESIS PROTEIN BCSQ-RELATED"/>
    <property type="match status" value="1"/>
</dbReference>
<evidence type="ECO:0000256" key="2">
    <source>
        <dbReference type="ARBA" id="ARBA00022840"/>
    </source>
</evidence>
<evidence type="ECO:0000313" key="4">
    <source>
        <dbReference type="Proteomes" id="UP000609346"/>
    </source>
</evidence>
<dbReference type="InterPro" id="IPR033756">
    <property type="entry name" value="YlxH/NBP35"/>
</dbReference>
<dbReference type="PIRSF" id="PIRSF003092">
    <property type="entry name" value="MinD"/>
    <property type="match status" value="1"/>
</dbReference>
<name>A0ABR8MSK3_9BACL</name>
<dbReference type="Proteomes" id="UP000609346">
    <property type="component" value="Unassembled WGS sequence"/>
</dbReference>
<keyword evidence="2" id="KW-0067">ATP-binding</keyword>
<sequence>MYDQAEALRNLIRSNEGVQAGRGTRIITVTSGKGGVGKSNFSLNFALALQQYGKSVLVFDADIGMANLDVLMGHSATYSIYHLLKQDKTIWDIIQLGPQGLHYVAGGSGMNELLSLSDAQLNKFIDQLDKLQGRYDYLLFDTGAGLSKETASFIAAAHETIVVTTPEPTAITDAYALMKMVRSFGHSPSFRLIVNRALDAREGQYTADKIAMAASKFMGIEVPLLGIIADDPSVSKAVREQKPFSLAYPASDAARGIQSIARAYLQMPTLIQTAAGGVKGFLHKMIRLMK</sequence>
<dbReference type="SUPFAM" id="SSF52540">
    <property type="entry name" value="P-loop containing nucleoside triphosphate hydrolases"/>
    <property type="match status" value="1"/>
</dbReference>
<evidence type="ECO:0000313" key="3">
    <source>
        <dbReference type="EMBL" id="MBD3918256.1"/>
    </source>
</evidence>
<gene>
    <name evidence="3" type="ORF">H8B09_05780</name>
</gene>
<accession>A0ABR8MSK3</accession>
<dbReference type="InterPro" id="IPR027417">
    <property type="entry name" value="P-loop_NTPase"/>
</dbReference>
<proteinExistence type="predicted"/>
<dbReference type="EMBL" id="JACXZA010000001">
    <property type="protein sequence ID" value="MBD3918256.1"/>
    <property type="molecule type" value="Genomic_DNA"/>
</dbReference>
<dbReference type="Gene3D" id="3.40.50.300">
    <property type="entry name" value="P-loop containing nucleotide triphosphate hydrolases"/>
    <property type="match status" value="1"/>
</dbReference>
<dbReference type="RefSeq" id="WP_191202466.1">
    <property type="nucleotide sequence ID" value="NZ_JACXZA010000001.1"/>
</dbReference>